<reference evidence="3 4" key="1">
    <citation type="journal article" date="2024" name="IMA Fungus">
        <title>Apiospora arundinis, a panoply of carbohydrate-active enzymes and secondary metabolites.</title>
        <authorList>
            <person name="Sorensen T."/>
            <person name="Petersen C."/>
            <person name="Muurmann A.T."/>
            <person name="Christiansen J.V."/>
            <person name="Brundto M.L."/>
            <person name="Overgaard C.K."/>
            <person name="Boysen A.T."/>
            <person name="Wollenberg R.D."/>
            <person name="Larsen T.O."/>
            <person name="Sorensen J.L."/>
            <person name="Nielsen K.L."/>
            <person name="Sondergaard T.E."/>
        </authorList>
    </citation>
    <scope>NUCLEOTIDE SEQUENCE [LARGE SCALE GENOMIC DNA]</scope>
    <source>
        <strain evidence="3 4">AAU 773</strain>
    </source>
</reference>
<dbReference type="PANTHER" id="PTHR24148:SF64">
    <property type="entry name" value="HETEROKARYON INCOMPATIBILITY DOMAIN-CONTAINING PROTEIN"/>
    <property type="match status" value="1"/>
</dbReference>
<gene>
    <name evidence="3" type="ORF">PGQ11_013482</name>
</gene>
<evidence type="ECO:0000313" key="3">
    <source>
        <dbReference type="EMBL" id="KAK8851003.1"/>
    </source>
</evidence>
<proteinExistence type="predicted"/>
<dbReference type="Pfam" id="PF06985">
    <property type="entry name" value="HET"/>
    <property type="match status" value="1"/>
</dbReference>
<dbReference type="InterPro" id="IPR052895">
    <property type="entry name" value="HetReg/Transcr_Mod"/>
</dbReference>
<evidence type="ECO:0000256" key="1">
    <source>
        <dbReference type="SAM" id="MobiDB-lite"/>
    </source>
</evidence>
<feature type="compositionally biased region" description="Polar residues" evidence="1">
    <location>
        <begin position="207"/>
        <end position="224"/>
    </location>
</feature>
<feature type="region of interest" description="Disordered" evidence="1">
    <location>
        <begin position="146"/>
        <end position="232"/>
    </location>
</feature>
<name>A0ABR2HQ03_9PEZI</name>
<feature type="compositionally biased region" description="Acidic residues" evidence="1">
    <location>
        <begin position="648"/>
        <end position="658"/>
    </location>
</feature>
<keyword evidence="4" id="KW-1185">Reference proteome</keyword>
<dbReference type="Pfam" id="PF26639">
    <property type="entry name" value="Het-6_barrel"/>
    <property type="match status" value="1"/>
</dbReference>
<protein>
    <submittedName>
        <fullName evidence="3">Heterokaryon incompatibility protein-domain-containing protein</fullName>
    </submittedName>
</protein>
<evidence type="ECO:0000313" key="4">
    <source>
        <dbReference type="Proteomes" id="UP001390339"/>
    </source>
</evidence>
<dbReference type="Proteomes" id="UP001390339">
    <property type="component" value="Unassembled WGS sequence"/>
</dbReference>
<feature type="domain" description="Heterokaryon incompatibility" evidence="2">
    <location>
        <begin position="38"/>
        <end position="264"/>
    </location>
</feature>
<feature type="region of interest" description="Disordered" evidence="1">
    <location>
        <begin position="644"/>
        <end position="668"/>
    </location>
</feature>
<dbReference type="PANTHER" id="PTHR24148">
    <property type="entry name" value="ANKYRIN REPEAT DOMAIN-CONTAINING PROTEIN 39 HOMOLOG-RELATED"/>
    <property type="match status" value="1"/>
</dbReference>
<accession>A0ABR2HQ03</accession>
<evidence type="ECO:0000259" key="2">
    <source>
        <dbReference type="Pfam" id="PF06985"/>
    </source>
</evidence>
<comment type="caution">
    <text evidence="3">The sequence shown here is derived from an EMBL/GenBank/DDBJ whole genome shotgun (WGS) entry which is preliminary data.</text>
</comment>
<feature type="compositionally biased region" description="Low complexity" evidence="1">
    <location>
        <begin position="156"/>
        <end position="184"/>
    </location>
</feature>
<organism evidence="3 4">
    <name type="scientific">Apiospora arundinis</name>
    <dbReference type="NCBI Taxonomy" id="335852"/>
    <lineage>
        <taxon>Eukaryota</taxon>
        <taxon>Fungi</taxon>
        <taxon>Dikarya</taxon>
        <taxon>Ascomycota</taxon>
        <taxon>Pezizomycotina</taxon>
        <taxon>Sordariomycetes</taxon>
        <taxon>Xylariomycetidae</taxon>
        <taxon>Amphisphaeriales</taxon>
        <taxon>Apiosporaceae</taxon>
        <taxon>Apiospora</taxon>
    </lineage>
</organism>
<dbReference type="InterPro" id="IPR010730">
    <property type="entry name" value="HET"/>
</dbReference>
<dbReference type="EMBL" id="JAPCWZ010000009">
    <property type="protein sequence ID" value="KAK8851003.1"/>
    <property type="molecule type" value="Genomic_DNA"/>
</dbReference>
<feature type="compositionally biased region" description="Acidic residues" evidence="1">
    <location>
        <begin position="185"/>
        <end position="197"/>
    </location>
</feature>
<sequence length="710" mass="78409">MDTLTNDDFRVLILLPGEHGAPLRCELLTSSLSDHPPYETVSYVWRVKPDPVDIELDGQPVTISAGLRDILFRLRGAEEPRVLWVDRLCINQDNEREKTSQVSQMRAIYSKCTRVLLWMGELEEETQLADAGQAVKVLEFLAAFDPGDSDSDSDSGSDSGSETSSNSGSGSDSGSGSATSGDNAASEEDATPEEDTIAEDKAASENDAASDTSSGSGKSLTQTIRPPVPECTKSNESFRAAMEALSQIGPVKGVWWHRVWTVQEAMLPPDAAILWGPFSIAWSTLDAMTRSWMQDSYQAAEAFTHEQDCMIDEVGHLGSWVAHIIWIGQDRATGAPPMPTAVKWRSRSATVAVDNVYALTGLHHAGALPRSEKCDYALDVRQVYINYTMDLIHRDDDGGDLLPLVIDPRLEAVEEADVVDGGDGVRGTGTSATALPRWVMDMSKPPKYDTVPWRQFHFYDRWEANRGFPRDHEPNYDAEALCLSGVSLDTIALVGDAHRFADIDADNFPLAQPVLTAWWLLYCRSAHFERPSDDVLLCGLDPGNCASYEAFCRLVLGDIVGDEAQHWALDDVDLRDCQNVARHMRTGEDLDHLRICVGRAIKNRRFFVTRGGRMGLGHLETEVGDEVWVFSHGRVPFTLRPRRRREDNEEEAKCDDDAAIGNGHHVNDPNIGSGHDDYDFVGACHVAGIMFGDDTIQEAAERGQRIARLY</sequence>